<dbReference type="EMBL" id="CBXV010000004">
    <property type="protein sequence ID" value="CDM65408.1"/>
    <property type="molecule type" value="Genomic_DNA"/>
</dbReference>
<name>A0A0B6WVV4_9BACT</name>
<accession>A0A0B6WVV4</accession>
<organism evidence="1 2">
    <name type="scientific">Pyrinomonas methylaliphatogenes</name>
    <dbReference type="NCBI Taxonomy" id="454194"/>
    <lineage>
        <taxon>Bacteria</taxon>
        <taxon>Pseudomonadati</taxon>
        <taxon>Acidobacteriota</taxon>
        <taxon>Blastocatellia</taxon>
        <taxon>Blastocatellales</taxon>
        <taxon>Pyrinomonadaceae</taxon>
        <taxon>Pyrinomonas</taxon>
    </lineage>
</organism>
<dbReference type="AlphaFoldDB" id="A0A0B6WVV4"/>
<dbReference type="RefSeq" id="WP_041975407.1">
    <property type="nucleotide sequence ID" value="NZ_CBXV010000004.1"/>
</dbReference>
<reference evidence="1 2" key="2">
    <citation type="submission" date="2015-01" db="EMBL/GenBank/DDBJ databases">
        <title>Complete genome sequence of Pyrinomonas methylaliphatogenes type strain K22T.</title>
        <authorList>
            <person name="Lee K.C.Y."/>
            <person name="Power J.F."/>
            <person name="Dunfield P.F."/>
            <person name="Morgan X.C."/>
            <person name="Huttenhower C."/>
            <person name="Stott M.B."/>
        </authorList>
    </citation>
    <scope>NUCLEOTIDE SEQUENCE [LARGE SCALE GENOMIC DNA]</scope>
    <source>
        <strain evidence="1 2">K22</strain>
    </source>
</reference>
<protein>
    <submittedName>
        <fullName evidence="1">Uncharacterized protein</fullName>
    </submittedName>
</protein>
<proteinExistence type="predicted"/>
<sequence length="404" mass="45478">MCFRIGRRIFSSDRSARDFLAIALPADIGELVKPRKLAGKTLLPGPKILFPSLHLSQVEGAANIVKSTKDAKEIGLYFGGLHEYYARFPTILAEDYASVVESFAGNDFGKQPALAQNGEDLALLKQAAFLQFVDRAFTRQIFLDACGIYAAWCWTDKSRDFSKDFDEAAAVDSFPFYFHREKISDVCRCSPHLPVLAQLLNRKGVDYGAHLGYFYFSPRLDQLRLSVIVFCALLDTTSGEVSLELLWPSFGLSKINFLNVPELERLYELELALLERERDKAVQLRGEGLGLALGSLKFMSYMGGKVKVIYAPKSLYTEREEDFTDLAGIHESFAFAEYWIDTALPKFCPRCGLFLAFTDETLLSAIRDEESTHDTNQETDETLLSAIRDEESTHDTNQESDRVN</sequence>
<keyword evidence="2" id="KW-1185">Reference proteome</keyword>
<gene>
    <name evidence="1" type="ORF">PYK22_01407</name>
</gene>
<evidence type="ECO:0000313" key="2">
    <source>
        <dbReference type="Proteomes" id="UP000031518"/>
    </source>
</evidence>
<dbReference type="STRING" id="454194.PYK22_01407"/>
<reference evidence="1 2" key="1">
    <citation type="submission" date="2013-12" db="EMBL/GenBank/DDBJ databases">
        <authorList>
            <person name="Stott M."/>
        </authorList>
    </citation>
    <scope>NUCLEOTIDE SEQUENCE [LARGE SCALE GENOMIC DNA]</scope>
    <source>
        <strain evidence="1 2">K22</strain>
    </source>
</reference>
<dbReference type="Proteomes" id="UP000031518">
    <property type="component" value="Unassembled WGS sequence"/>
</dbReference>
<evidence type="ECO:0000313" key="1">
    <source>
        <dbReference type="EMBL" id="CDM65408.1"/>
    </source>
</evidence>